<reference evidence="4 5" key="1">
    <citation type="submission" date="2024-03" db="EMBL/GenBank/DDBJ databases">
        <title>Human intestinal bacterial collection.</title>
        <authorList>
            <person name="Pauvert C."/>
            <person name="Hitch T.C.A."/>
            <person name="Clavel T."/>
        </authorList>
    </citation>
    <scope>NUCLEOTIDE SEQUENCE [LARGE SCALE GENOMIC DNA]</scope>
    <source>
        <strain evidence="4 5">CLA-AP-H29</strain>
    </source>
</reference>
<dbReference type="InterPro" id="IPR001119">
    <property type="entry name" value="SLH_dom"/>
</dbReference>
<dbReference type="PANTHER" id="PTHR31157">
    <property type="entry name" value="SCP DOMAIN-CONTAINING PROTEIN"/>
    <property type="match status" value="1"/>
</dbReference>
<feature type="domain" description="SLH" evidence="3">
    <location>
        <begin position="526"/>
        <end position="588"/>
    </location>
</feature>
<dbReference type="Pfam" id="PF00188">
    <property type="entry name" value="CAP"/>
    <property type="match status" value="1"/>
</dbReference>
<organism evidence="4 5">
    <name type="scientific">Pseudoflavonifractor intestinihominis</name>
    <dbReference type="NCBI Taxonomy" id="3133171"/>
    <lineage>
        <taxon>Bacteria</taxon>
        <taxon>Bacillati</taxon>
        <taxon>Bacillota</taxon>
        <taxon>Clostridia</taxon>
        <taxon>Eubacteriales</taxon>
        <taxon>Oscillospiraceae</taxon>
        <taxon>Pseudoflavonifractor</taxon>
    </lineage>
</organism>
<dbReference type="RefSeq" id="WP_294520301.1">
    <property type="nucleotide sequence ID" value="NZ_JBBMFK010000001.1"/>
</dbReference>
<feature type="chain" id="PRO_5046788949" evidence="2">
    <location>
        <begin position="31"/>
        <end position="643"/>
    </location>
</feature>
<evidence type="ECO:0000256" key="1">
    <source>
        <dbReference type="ARBA" id="ARBA00022737"/>
    </source>
</evidence>
<dbReference type="Gene3D" id="2.60.40.1080">
    <property type="match status" value="2"/>
</dbReference>
<dbReference type="EMBL" id="JBBMFK010000001">
    <property type="protein sequence ID" value="MEQ2441877.1"/>
    <property type="molecule type" value="Genomic_DNA"/>
</dbReference>
<dbReference type="Pfam" id="PF00395">
    <property type="entry name" value="SLH"/>
    <property type="match status" value="2"/>
</dbReference>
<evidence type="ECO:0000313" key="5">
    <source>
        <dbReference type="Proteomes" id="UP001464378"/>
    </source>
</evidence>
<protein>
    <submittedName>
        <fullName evidence="4">S-layer homology domain-containing protein</fullName>
    </submittedName>
</protein>
<evidence type="ECO:0000313" key="4">
    <source>
        <dbReference type="EMBL" id="MEQ2441877.1"/>
    </source>
</evidence>
<dbReference type="PANTHER" id="PTHR31157:SF1">
    <property type="entry name" value="SCP DOMAIN-CONTAINING PROTEIN"/>
    <property type="match status" value="1"/>
</dbReference>
<dbReference type="PROSITE" id="PS51272">
    <property type="entry name" value="SLH"/>
    <property type="match status" value="2"/>
</dbReference>
<gene>
    <name evidence="4" type="ORF">WMO64_00140</name>
</gene>
<dbReference type="Pfam" id="PF02368">
    <property type="entry name" value="Big_2"/>
    <property type="match status" value="1"/>
</dbReference>
<sequence>MSERRTKRGILALLLCLCLSMGLLPVGALAASTATVKIDLTVDYSAAYQELEMLNEVRRENGLGDLVMDKNMMEMALLRAAESAVYLSHTRPNGQRFDTARPAGSPYEGSGMGENLLFGGGSIGPSKATEEWYNSEGHRANMLGDYQSVGIACVRDVRGNTYWVQNFTTAAATPESTPSSGTERYFFSVEVAEAYMNVQVIQTPQSMETGEKALVYVTNGEAPVVPTIIETSDESVVSLSMENGGVCISAVGAGTAALTLGFGGHSTTVTVTVKQAVLLEGISLVKPADGFNVKVGDTIYTMVSFQPNGAPECAIEWQVDDPSIASVKATAADKTAVSITGLKAGTTTLKATTAQPVNGQYLTTSVTLTVYARGSGAAATGVSVTAKELDMVPGQQLRVRSYVLPSTADQQVVWSSRDPEVATVDQNGVITAIANGGAVITVSTPDGAFTNRINVRVVDSYTGKPIFFTDVKEGDYCYDAVTWAYCQNMAESEDTTFFGAATPCTRLELVLYLWQLMGGPEPEDIYGPYFTDLPAHLDRRTELWAIQWAVENGITTGTSATTFSPDMTVTRSQAVTFLYRLAGSPSVGGSAGFTDVPAGDWFADAAVWAVKTGLTNGTGNNTFTPNRECSRGEILTFLYRKFG</sequence>
<accession>A0ABV1E3J6</accession>
<dbReference type="InterPro" id="IPR008964">
    <property type="entry name" value="Invasin/intimin_cell_adhesion"/>
</dbReference>
<dbReference type="CDD" id="cd05379">
    <property type="entry name" value="CAP_bacterial"/>
    <property type="match status" value="1"/>
</dbReference>
<evidence type="ECO:0000256" key="2">
    <source>
        <dbReference type="SAM" id="SignalP"/>
    </source>
</evidence>
<dbReference type="SUPFAM" id="SSF49373">
    <property type="entry name" value="Invasin/intimin cell-adhesion fragments"/>
    <property type="match status" value="1"/>
</dbReference>
<dbReference type="Gene3D" id="3.40.33.10">
    <property type="entry name" value="CAP"/>
    <property type="match status" value="1"/>
</dbReference>
<keyword evidence="2" id="KW-0732">Signal</keyword>
<feature type="domain" description="SLH" evidence="3">
    <location>
        <begin position="589"/>
        <end position="643"/>
    </location>
</feature>
<feature type="signal peptide" evidence="2">
    <location>
        <begin position="1"/>
        <end position="30"/>
    </location>
</feature>
<evidence type="ECO:0000259" key="3">
    <source>
        <dbReference type="PROSITE" id="PS51272"/>
    </source>
</evidence>
<dbReference type="InterPro" id="IPR035940">
    <property type="entry name" value="CAP_sf"/>
</dbReference>
<dbReference type="SMART" id="SM00635">
    <property type="entry name" value="BID_2"/>
    <property type="match status" value="2"/>
</dbReference>
<dbReference type="Proteomes" id="UP001464378">
    <property type="component" value="Unassembled WGS sequence"/>
</dbReference>
<dbReference type="SUPFAM" id="SSF55797">
    <property type="entry name" value="PR-1-like"/>
    <property type="match status" value="1"/>
</dbReference>
<keyword evidence="1" id="KW-0677">Repeat</keyword>
<dbReference type="InterPro" id="IPR014044">
    <property type="entry name" value="CAP_dom"/>
</dbReference>
<keyword evidence="5" id="KW-1185">Reference proteome</keyword>
<proteinExistence type="predicted"/>
<name>A0ABV1E3J6_9FIRM</name>
<dbReference type="InterPro" id="IPR003343">
    <property type="entry name" value="Big_2"/>
</dbReference>
<comment type="caution">
    <text evidence="4">The sequence shown here is derived from an EMBL/GenBank/DDBJ whole genome shotgun (WGS) entry which is preliminary data.</text>
</comment>